<protein>
    <submittedName>
        <fullName evidence="1">Uncharacterized protein</fullName>
    </submittedName>
</protein>
<evidence type="ECO:0000313" key="2">
    <source>
        <dbReference type="Proteomes" id="UP000887013"/>
    </source>
</evidence>
<dbReference type="EMBL" id="BMAW01064441">
    <property type="protein sequence ID" value="GFT45205.1"/>
    <property type="molecule type" value="Genomic_DNA"/>
</dbReference>
<reference evidence="1" key="1">
    <citation type="submission" date="2020-08" db="EMBL/GenBank/DDBJ databases">
        <title>Multicomponent nature underlies the extraordinary mechanical properties of spider dragline silk.</title>
        <authorList>
            <person name="Kono N."/>
            <person name="Nakamura H."/>
            <person name="Mori M."/>
            <person name="Yoshida Y."/>
            <person name="Ohtoshi R."/>
            <person name="Malay A.D."/>
            <person name="Moran D.A.P."/>
            <person name="Tomita M."/>
            <person name="Numata K."/>
            <person name="Arakawa K."/>
        </authorList>
    </citation>
    <scope>NUCLEOTIDE SEQUENCE</scope>
</reference>
<dbReference type="AlphaFoldDB" id="A0A8X6TQK5"/>
<dbReference type="OrthoDB" id="10458891at2759"/>
<gene>
    <name evidence="1" type="ORF">NPIL_564891</name>
</gene>
<accession>A0A8X6TQK5</accession>
<dbReference type="Proteomes" id="UP000887013">
    <property type="component" value="Unassembled WGS sequence"/>
</dbReference>
<organism evidence="1 2">
    <name type="scientific">Nephila pilipes</name>
    <name type="common">Giant wood spider</name>
    <name type="synonym">Nephila maculata</name>
    <dbReference type="NCBI Taxonomy" id="299642"/>
    <lineage>
        <taxon>Eukaryota</taxon>
        <taxon>Metazoa</taxon>
        <taxon>Ecdysozoa</taxon>
        <taxon>Arthropoda</taxon>
        <taxon>Chelicerata</taxon>
        <taxon>Arachnida</taxon>
        <taxon>Araneae</taxon>
        <taxon>Araneomorphae</taxon>
        <taxon>Entelegynae</taxon>
        <taxon>Araneoidea</taxon>
        <taxon>Nephilidae</taxon>
        <taxon>Nephila</taxon>
    </lineage>
</organism>
<proteinExistence type="predicted"/>
<sequence>MEWMWVRRCVVVVNEPDGWCCGCLSLFLWNMHLVIVDLGGKRFVPRRMGWELKWRDAGEAAGMSWAVGGRTLLARDWPGTSLSDARLDLLRFDCAFLASLLEGCHKKKLSLALAGNLFKVK</sequence>
<name>A0A8X6TQK5_NEPPI</name>
<evidence type="ECO:0000313" key="1">
    <source>
        <dbReference type="EMBL" id="GFT45205.1"/>
    </source>
</evidence>
<comment type="caution">
    <text evidence="1">The sequence shown here is derived from an EMBL/GenBank/DDBJ whole genome shotgun (WGS) entry which is preliminary data.</text>
</comment>
<keyword evidence="2" id="KW-1185">Reference proteome</keyword>